<evidence type="ECO:0000313" key="1">
    <source>
        <dbReference type="EMBL" id="ASK26453.1"/>
    </source>
</evidence>
<protein>
    <submittedName>
        <fullName evidence="1">Uncharacterized protein</fullName>
    </submittedName>
</protein>
<dbReference type="AlphaFoldDB" id="A0A220RZ61"/>
<organism evidence="1 2">
    <name type="scientific">Neisseria chenwenguii</name>
    <dbReference type="NCBI Taxonomy" id="1853278"/>
    <lineage>
        <taxon>Bacteria</taxon>
        <taxon>Pseudomonadati</taxon>
        <taxon>Pseudomonadota</taxon>
        <taxon>Betaproteobacteria</taxon>
        <taxon>Neisseriales</taxon>
        <taxon>Neisseriaceae</taxon>
        <taxon>Neisseria</taxon>
    </lineage>
</organism>
<proteinExistence type="predicted"/>
<keyword evidence="2" id="KW-1185">Reference proteome</keyword>
<gene>
    <name evidence="1" type="ORF">BG910_00665</name>
</gene>
<name>A0A220RZ61_9NEIS</name>
<accession>A0A220RZ61</accession>
<dbReference type="Proteomes" id="UP000198238">
    <property type="component" value="Chromosome"/>
</dbReference>
<dbReference type="RefSeq" id="WP_089035176.1">
    <property type="nucleotide sequence ID" value="NZ_CP022278.1"/>
</dbReference>
<evidence type="ECO:0000313" key="2">
    <source>
        <dbReference type="Proteomes" id="UP000198238"/>
    </source>
</evidence>
<dbReference type="KEGG" id="nei:BG910_00665"/>
<reference evidence="1 2" key="1">
    <citation type="submission" date="2017-06" db="EMBL/GenBank/DDBJ databases">
        <title>Neisseria chenwenguii sp. nov., isolated from the intestinal contents of Tibetan Plateau Pika in Yushu, Qinghai Province, China.</title>
        <authorList>
            <person name="Zhang G."/>
        </authorList>
    </citation>
    <scope>NUCLEOTIDE SEQUENCE [LARGE SCALE GENOMIC DNA]</scope>
    <source>
        <strain evidence="1 2">10023</strain>
    </source>
</reference>
<sequence>MQKSEWPSEPFTDVIPAQAGIQKSKSKQLFVLKTLLISNFRISACAGVTSVELAVSDGIQADISYFCKGQAV</sequence>
<dbReference type="EMBL" id="CP022278">
    <property type="protein sequence ID" value="ASK26453.1"/>
    <property type="molecule type" value="Genomic_DNA"/>
</dbReference>